<evidence type="ECO:0000256" key="4">
    <source>
        <dbReference type="ARBA" id="ARBA00023002"/>
    </source>
</evidence>
<sequence>MEAIVVGTGPGGAMVARELARRGRRVLLLEQGGAAPFKGSLLQMAGMAAIPGKGAFFNLDGSLLVRGLTAGGSSAINFATALSPPLPMFDRLGIDLRPALEDVKRQVPLAPLPDALVGPAARRIMQAALGMDLPWRKLDKTIYADKCQAGCWRCVYGCPTGAKWTARNLAEEAAQAGARVLTGARAERVIVEDGRACGVAFMQAGRRRVARAGTVILAGGGIGSPRLLRRSGLPAGNGTHFSDPVIAVMGSVDDMHDGGAEVPMAAGLHLAQDGVMLSDMSLPLAMYRAFALQVGRLDLLSHSAHARTLTIMVKIRDRIGGRIGPHWVNKRLHADDKEKFRKGVALAEAILRQAGARRIFRTWHFAAHPGGSAPIGEVVDTDLRTATPGLYLCDASVIPGEWGLPPTLTLLCLATRLAAHIADERLPETRRIAIASMR</sequence>
<keyword evidence="3" id="KW-0274">FAD</keyword>
<dbReference type="SUPFAM" id="SSF51905">
    <property type="entry name" value="FAD/NAD(P)-binding domain"/>
    <property type="match status" value="1"/>
</dbReference>
<accession>A0A6B3SML0</accession>
<proteinExistence type="inferred from homology"/>
<dbReference type="PANTHER" id="PTHR46056:SF12">
    <property type="entry name" value="LONG-CHAIN-ALCOHOL OXIDASE"/>
    <property type="match status" value="1"/>
</dbReference>
<dbReference type="InterPro" id="IPR007867">
    <property type="entry name" value="GMC_OxRtase_C"/>
</dbReference>
<protein>
    <submittedName>
        <fullName evidence="6">GMC family oxidoreductase</fullName>
    </submittedName>
</protein>
<evidence type="ECO:0000313" key="7">
    <source>
        <dbReference type="Proteomes" id="UP000482155"/>
    </source>
</evidence>
<dbReference type="GO" id="GO:0016614">
    <property type="term" value="F:oxidoreductase activity, acting on CH-OH group of donors"/>
    <property type="evidence" value="ECO:0007669"/>
    <property type="project" value="InterPro"/>
</dbReference>
<keyword evidence="2" id="KW-0285">Flavoprotein</keyword>
<dbReference type="Proteomes" id="UP000482155">
    <property type="component" value="Unassembled WGS sequence"/>
</dbReference>
<comment type="caution">
    <text evidence="6">The sequence shown here is derived from an EMBL/GenBank/DDBJ whole genome shotgun (WGS) entry which is preliminary data.</text>
</comment>
<reference evidence="6 7" key="1">
    <citation type="submission" date="2020-02" db="EMBL/GenBank/DDBJ databases">
        <authorList>
            <person name="Kim M.K."/>
        </authorList>
    </citation>
    <scope>NUCLEOTIDE SEQUENCE [LARGE SCALE GENOMIC DNA]</scope>
    <source>
        <strain evidence="6 7">17J57-3</strain>
    </source>
</reference>
<dbReference type="Pfam" id="PF05199">
    <property type="entry name" value="GMC_oxred_C"/>
    <property type="match status" value="1"/>
</dbReference>
<name>A0A6B3SML0_9BURK</name>
<organism evidence="6 7">
    <name type="scientific">Noviherbaspirillum galbum</name>
    <dbReference type="NCBI Taxonomy" id="2709383"/>
    <lineage>
        <taxon>Bacteria</taxon>
        <taxon>Pseudomonadati</taxon>
        <taxon>Pseudomonadota</taxon>
        <taxon>Betaproteobacteria</taxon>
        <taxon>Burkholderiales</taxon>
        <taxon>Oxalobacteraceae</taxon>
        <taxon>Noviherbaspirillum</taxon>
    </lineage>
</organism>
<keyword evidence="4" id="KW-0560">Oxidoreductase</keyword>
<dbReference type="InterPro" id="IPR017896">
    <property type="entry name" value="4Fe4S_Fe-S-bd"/>
</dbReference>
<evidence type="ECO:0000256" key="2">
    <source>
        <dbReference type="ARBA" id="ARBA00022630"/>
    </source>
</evidence>
<dbReference type="PANTHER" id="PTHR46056">
    <property type="entry name" value="LONG-CHAIN-ALCOHOL OXIDASE"/>
    <property type="match status" value="1"/>
</dbReference>
<dbReference type="AlphaFoldDB" id="A0A6B3SML0"/>
<dbReference type="Pfam" id="PF13450">
    <property type="entry name" value="NAD_binding_8"/>
    <property type="match status" value="1"/>
</dbReference>
<dbReference type="PROSITE" id="PS51379">
    <property type="entry name" value="4FE4S_FER_2"/>
    <property type="match status" value="1"/>
</dbReference>
<comment type="similarity">
    <text evidence="1">Belongs to the GMC oxidoreductase family.</text>
</comment>
<evidence type="ECO:0000256" key="1">
    <source>
        <dbReference type="ARBA" id="ARBA00010790"/>
    </source>
</evidence>
<dbReference type="EMBL" id="JAAIVB010000044">
    <property type="protein sequence ID" value="NEX62011.1"/>
    <property type="molecule type" value="Genomic_DNA"/>
</dbReference>
<dbReference type="InterPro" id="IPR036188">
    <property type="entry name" value="FAD/NAD-bd_sf"/>
</dbReference>
<dbReference type="Pfam" id="PF00732">
    <property type="entry name" value="GMC_oxred_N"/>
    <property type="match status" value="1"/>
</dbReference>
<dbReference type="Gene3D" id="3.50.50.60">
    <property type="entry name" value="FAD/NAD(P)-binding domain"/>
    <property type="match status" value="2"/>
</dbReference>
<evidence type="ECO:0000259" key="5">
    <source>
        <dbReference type="PROSITE" id="PS51379"/>
    </source>
</evidence>
<keyword evidence="7" id="KW-1185">Reference proteome</keyword>
<dbReference type="PRINTS" id="PR00420">
    <property type="entry name" value="RNGMNOXGNASE"/>
</dbReference>
<dbReference type="InterPro" id="IPR000172">
    <property type="entry name" value="GMC_OxRdtase_N"/>
</dbReference>
<evidence type="ECO:0000313" key="6">
    <source>
        <dbReference type="EMBL" id="NEX62011.1"/>
    </source>
</evidence>
<gene>
    <name evidence="6" type="ORF">G3574_13060</name>
</gene>
<feature type="domain" description="4Fe-4S ferredoxin-type" evidence="5">
    <location>
        <begin position="138"/>
        <end position="168"/>
    </location>
</feature>
<dbReference type="Gene3D" id="3.30.410.40">
    <property type="match status" value="1"/>
</dbReference>
<evidence type="ECO:0000256" key="3">
    <source>
        <dbReference type="ARBA" id="ARBA00022827"/>
    </source>
</evidence>
<dbReference type="GO" id="GO:0050660">
    <property type="term" value="F:flavin adenine dinucleotide binding"/>
    <property type="evidence" value="ECO:0007669"/>
    <property type="project" value="InterPro"/>
</dbReference>